<reference evidence="2 3" key="1">
    <citation type="submission" date="2018-01" db="EMBL/GenBank/DDBJ databases">
        <title>The draft genome sequence of Halioglobus japonicus S1-36.</title>
        <authorList>
            <person name="Du Z.-J."/>
            <person name="Shi M.-J."/>
        </authorList>
    </citation>
    <scope>NUCLEOTIDE SEQUENCE [LARGE SCALE GENOMIC DNA]</scope>
    <source>
        <strain evidence="2 3">S1-36</strain>
    </source>
</reference>
<dbReference type="EMBL" id="PKUR01000001">
    <property type="protein sequence ID" value="PLW87987.1"/>
    <property type="molecule type" value="Genomic_DNA"/>
</dbReference>
<feature type="compositionally biased region" description="Low complexity" evidence="1">
    <location>
        <begin position="37"/>
        <end position="49"/>
    </location>
</feature>
<keyword evidence="3" id="KW-1185">Reference proteome</keyword>
<evidence type="ECO:0008006" key="4">
    <source>
        <dbReference type="Google" id="ProtNLM"/>
    </source>
</evidence>
<feature type="region of interest" description="Disordered" evidence="1">
    <location>
        <begin position="37"/>
        <end position="57"/>
    </location>
</feature>
<comment type="caution">
    <text evidence="2">The sequence shown here is derived from an EMBL/GenBank/DDBJ whole genome shotgun (WGS) entry which is preliminary data.</text>
</comment>
<dbReference type="Pfam" id="PF12228">
    <property type="entry name" value="DUF3604"/>
    <property type="match status" value="1"/>
</dbReference>
<sequence>MKRIVLGVLGVIVLAATWLWHTWDQLSLQPTASEWQPSAAAAAAQQPQPRESCRNNNPLRQPFFGDVHVHTSVSFDARSRDMLGDVDSAYRFARGMRVQLAPYDAAAEDARFAQLPTALDFAAVTDHAEWVGEVFACSQPEHPAYTSEACRAYRQRPESNPGSDGPSVGGEDADRFRNIMGFGDRNTAICGPDNQWCRDALKQAWEINQAVTEAHYDRSADCEFTTFHGYEYSNSVSMSKVHRNILFRNEIVPELPVSSLEEPDVVRLWEKMDTLCNQTDGGCEAISIPHNPNVSSGRMFYVPYRDEPLSEQQRLASLRARMEPVVEMMQIKGESECRPGMWNVVGEDEWCDFEKIRGLDWQAPEDCEDGYSAGAIIGVNCQSRLDFARYALLEGVAEEARIGVNPYRFGMAGSTDTHNALPGAVSEQDYPGCCGEGDATTLSRLNNAPGFAGKPVTYRNPGGLMGVWAEENSRDSLFDAMQRREVFATSGPRIVPRLFAGWDLPASICDSSQAEAGYAGGVPMGAVLPATAKQDSPLFVASAVADPRSYPLQRLQVIKLWRGADDAFHQAVFDIAGGDNDASVDLDSCATTGRGHAEFCETWRDPDFDPAQPAVYYTRVLENPSCRWSWQQCLSLPESERPEACSDPGLPKIIQERAWTSPIWYQGASEE</sequence>
<gene>
    <name evidence="2" type="ORF">C0029_05345</name>
</gene>
<evidence type="ECO:0000313" key="2">
    <source>
        <dbReference type="EMBL" id="PLW87987.1"/>
    </source>
</evidence>
<dbReference type="RefSeq" id="WP_102106158.1">
    <property type="nucleotide sequence ID" value="NZ_BMYL01000005.1"/>
</dbReference>
<dbReference type="Proteomes" id="UP000235162">
    <property type="component" value="Unassembled WGS sequence"/>
</dbReference>
<feature type="region of interest" description="Disordered" evidence="1">
    <location>
        <begin position="154"/>
        <end position="174"/>
    </location>
</feature>
<organism evidence="2 3">
    <name type="scientific">Halioglobus japonicus</name>
    <dbReference type="NCBI Taxonomy" id="930805"/>
    <lineage>
        <taxon>Bacteria</taxon>
        <taxon>Pseudomonadati</taxon>
        <taxon>Pseudomonadota</taxon>
        <taxon>Gammaproteobacteria</taxon>
        <taxon>Cellvibrionales</taxon>
        <taxon>Halieaceae</taxon>
        <taxon>Halioglobus</taxon>
    </lineage>
</organism>
<evidence type="ECO:0000313" key="3">
    <source>
        <dbReference type="Proteomes" id="UP000235162"/>
    </source>
</evidence>
<dbReference type="AlphaFoldDB" id="A0AAP8MHN0"/>
<dbReference type="InterPro" id="IPR022028">
    <property type="entry name" value="DUF3604"/>
</dbReference>
<name>A0AAP8MHN0_9GAMM</name>
<proteinExistence type="predicted"/>
<evidence type="ECO:0000256" key="1">
    <source>
        <dbReference type="SAM" id="MobiDB-lite"/>
    </source>
</evidence>
<accession>A0AAP8MHN0</accession>
<protein>
    <recommendedName>
        <fullName evidence="4">DUF3604 domain-containing protein</fullName>
    </recommendedName>
</protein>